<feature type="transmembrane region" description="Helical" evidence="8">
    <location>
        <begin position="61"/>
        <end position="82"/>
    </location>
</feature>
<evidence type="ECO:0000256" key="8">
    <source>
        <dbReference type="RuleBase" id="RU363041"/>
    </source>
</evidence>
<keyword evidence="5 8" id="KW-0812">Transmembrane</keyword>
<evidence type="ECO:0000256" key="3">
    <source>
        <dbReference type="ARBA" id="ARBA00022448"/>
    </source>
</evidence>
<feature type="transmembrane region" description="Helical" evidence="8">
    <location>
        <begin position="20"/>
        <end position="49"/>
    </location>
</feature>
<evidence type="ECO:0000256" key="4">
    <source>
        <dbReference type="ARBA" id="ARBA00022475"/>
    </source>
</evidence>
<accession>A0A1J1LDC9</accession>
<evidence type="ECO:0000256" key="6">
    <source>
        <dbReference type="ARBA" id="ARBA00022989"/>
    </source>
</evidence>
<feature type="transmembrane region" description="Helical" evidence="8">
    <location>
        <begin position="155"/>
        <end position="178"/>
    </location>
</feature>
<keyword evidence="3" id="KW-0813">Transport</keyword>
<dbReference type="AlphaFoldDB" id="A0A1J1LDC9"/>
<evidence type="ECO:0000256" key="5">
    <source>
        <dbReference type="ARBA" id="ARBA00022692"/>
    </source>
</evidence>
<evidence type="ECO:0000256" key="1">
    <source>
        <dbReference type="ARBA" id="ARBA00004651"/>
    </source>
</evidence>
<dbReference type="PANTHER" id="PTHR30269:SF0">
    <property type="entry name" value="MEMBRANE TRANSPORTER PROTEIN YFCA-RELATED"/>
    <property type="match status" value="1"/>
</dbReference>
<dbReference type="Pfam" id="PF01925">
    <property type="entry name" value="TauE"/>
    <property type="match status" value="1"/>
</dbReference>
<evidence type="ECO:0000256" key="7">
    <source>
        <dbReference type="ARBA" id="ARBA00023136"/>
    </source>
</evidence>
<dbReference type="InterPro" id="IPR052017">
    <property type="entry name" value="TSUP"/>
</dbReference>
<feature type="transmembrane region" description="Helical" evidence="8">
    <location>
        <begin position="224"/>
        <end position="242"/>
    </location>
</feature>
<comment type="subcellular location">
    <subcellularLocation>
        <location evidence="1 8">Cell membrane</location>
        <topology evidence="1 8">Multi-pass membrane protein</topology>
    </subcellularLocation>
</comment>
<reference evidence="10" key="1">
    <citation type="submission" date="2015-10" db="EMBL/GenBank/DDBJ databases">
        <authorList>
            <person name="Regsiter A."/>
            <person name="william w."/>
        </authorList>
    </citation>
    <scope>NUCLEOTIDE SEQUENCE [LARGE SCALE GENOMIC DNA]</scope>
</reference>
<comment type="similarity">
    <text evidence="2 8">Belongs to the 4-toluene sulfonate uptake permease (TSUP) (TC 2.A.102) family.</text>
</comment>
<sequence length="270" mass="29196">MITGILIISNNFDKMENLLTFFPLSILILVFFLTGIISVVTGCTSLITVPVMLQMGIEPDIAIATNMLALTFLSLGGTIPFIKEKKLNTQRLPSLILLTILGSILGAFLVFTISKNTLSLIISLLMVAIAIFVFLNPETGIKPHPEPASKLSENLGYLGTFLLGIYGGFFSGGYVTLLTASYVMLFHQTFIEAVATTKVINIFSSLVATLIFTAHGIVNYPLGIVLSLTMFMGGILGAKIALNMSNLWIKRLFMVTVLGLALKTFFSALS</sequence>
<feature type="transmembrane region" description="Helical" evidence="8">
    <location>
        <begin position="118"/>
        <end position="135"/>
    </location>
</feature>
<feature type="transmembrane region" description="Helical" evidence="8">
    <location>
        <begin position="94"/>
        <end position="111"/>
    </location>
</feature>
<dbReference type="Proteomes" id="UP000184315">
    <property type="component" value="Unassembled WGS sequence"/>
</dbReference>
<dbReference type="InterPro" id="IPR002781">
    <property type="entry name" value="TM_pro_TauE-like"/>
</dbReference>
<gene>
    <name evidence="9" type="ORF">PL9214290197</name>
</gene>
<evidence type="ECO:0000256" key="2">
    <source>
        <dbReference type="ARBA" id="ARBA00009142"/>
    </source>
</evidence>
<keyword evidence="7 8" id="KW-0472">Membrane</keyword>
<keyword evidence="10" id="KW-1185">Reference proteome</keyword>
<organism evidence="9 10">
    <name type="scientific">Planktothrix tepida PCC 9214</name>
    <dbReference type="NCBI Taxonomy" id="671072"/>
    <lineage>
        <taxon>Bacteria</taxon>
        <taxon>Bacillati</taxon>
        <taxon>Cyanobacteriota</taxon>
        <taxon>Cyanophyceae</taxon>
        <taxon>Oscillatoriophycideae</taxon>
        <taxon>Oscillatoriales</taxon>
        <taxon>Microcoleaceae</taxon>
        <taxon>Planktothrix</taxon>
    </lineage>
</organism>
<evidence type="ECO:0000313" key="9">
    <source>
        <dbReference type="EMBL" id="CUR30607.1"/>
    </source>
</evidence>
<proteinExistence type="inferred from homology"/>
<dbReference type="EMBL" id="CZDF01000132">
    <property type="protein sequence ID" value="CUR30607.1"/>
    <property type="molecule type" value="Genomic_DNA"/>
</dbReference>
<dbReference type="PANTHER" id="PTHR30269">
    <property type="entry name" value="TRANSMEMBRANE PROTEIN YFCA"/>
    <property type="match status" value="1"/>
</dbReference>
<feature type="transmembrane region" description="Helical" evidence="8">
    <location>
        <begin position="249"/>
        <end position="269"/>
    </location>
</feature>
<dbReference type="GO" id="GO:0005886">
    <property type="term" value="C:plasma membrane"/>
    <property type="evidence" value="ECO:0007669"/>
    <property type="project" value="UniProtKB-SubCell"/>
</dbReference>
<keyword evidence="4 8" id="KW-1003">Cell membrane</keyword>
<protein>
    <recommendedName>
        <fullName evidence="8">Probable membrane transporter protein</fullName>
    </recommendedName>
</protein>
<feature type="transmembrane region" description="Helical" evidence="8">
    <location>
        <begin position="199"/>
        <end position="218"/>
    </location>
</feature>
<name>A0A1J1LDC9_9CYAN</name>
<keyword evidence="6 8" id="KW-1133">Transmembrane helix</keyword>
<evidence type="ECO:0000313" key="10">
    <source>
        <dbReference type="Proteomes" id="UP000184315"/>
    </source>
</evidence>
<dbReference type="STRING" id="671072.PL9214290197"/>